<feature type="transmembrane region" description="Helical" evidence="5">
    <location>
        <begin position="187"/>
        <end position="209"/>
    </location>
</feature>
<protein>
    <recommendedName>
        <fullName evidence="6">Ion transport domain-containing protein</fullName>
    </recommendedName>
</protein>
<keyword evidence="3 5" id="KW-1133">Transmembrane helix</keyword>
<evidence type="ECO:0000256" key="4">
    <source>
        <dbReference type="ARBA" id="ARBA00023136"/>
    </source>
</evidence>
<dbReference type="Gene3D" id="1.20.120.350">
    <property type="entry name" value="Voltage-gated potassium channels. Chain C"/>
    <property type="match status" value="1"/>
</dbReference>
<evidence type="ECO:0000313" key="10">
    <source>
        <dbReference type="Proteomes" id="UP000654075"/>
    </source>
</evidence>
<dbReference type="SUPFAM" id="SSF81324">
    <property type="entry name" value="Voltage-gated potassium channels"/>
    <property type="match status" value="1"/>
</dbReference>
<sequence length="383" mass="42991">MKISMIGAAEYFTGHDWHWNIVDVILTLIALADVCVSTSGQVGTSKITLVLRGLRLARIARLMKLLKMPLLAELANMISGFVISVPWLFWVMVMLLVVNYVCAVALRSTISVESKEAFEICGSGDLIEINQETEECRLHLLYGHEYCGSVFSCMFTIFRCMIGDCNSRSGRPLAANFSSGYGTRFNIFYCFSMVVVIFGLFNVITAMFVEATLTGLKTNDVQKKYAKLYETNYVKTKLSELMVKVNQKVRQLRGEPISKMMKRGSLGIDADLSLSESEFTHVFKTADIRRLLEDLDIMIEPRSGIFDAFNRDDDSCVSMEELVDGLMRLRGDLQKTDMVTTQLTLEAMHRRVGEIQAVSLSNQTRMLGIITDVKNSLHPSQSA</sequence>
<evidence type="ECO:0000313" key="8">
    <source>
        <dbReference type="EMBL" id="CAE8695846.1"/>
    </source>
</evidence>
<dbReference type="EMBL" id="CAJNNW010028382">
    <property type="protein sequence ID" value="CAE8695846.1"/>
    <property type="molecule type" value="Genomic_DNA"/>
</dbReference>
<dbReference type="InterPro" id="IPR027359">
    <property type="entry name" value="Volt_channel_dom_sf"/>
</dbReference>
<feature type="domain" description="Ion transport" evidence="6">
    <location>
        <begin position="6"/>
        <end position="210"/>
    </location>
</feature>
<accession>A0A813KBH5</accession>
<dbReference type="GO" id="GO:0005216">
    <property type="term" value="F:monoatomic ion channel activity"/>
    <property type="evidence" value="ECO:0007669"/>
    <property type="project" value="InterPro"/>
</dbReference>
<dbReference type="Gene3D" id="1.10.287.70">
    <property type="match status" value="1"/>
</dbReference>
<evidence type="ECO:0000313" key="9">
    <source>
        <dbReference type="Proteomes" id="UP000626109"/>
    </source>
</evidence>
<proteinExistence type="predicted"/>
<gene>
    <name evidence="7" type="ORF">PGLA1383_LOCUS2193</name>
    <name evidence="8" type="ORF">PGLA2088_LOCUS29576</name>
</gene>
<comment type="caution">
    <text evidence="8">The sequence shown here is derived from an EMBL/GenBank/DDBJ whole genome shotgun (WGS) entry which is preliminary data.</text>
</comment>
<dbReference type="Proteomes" id="UP000626109">
    <property type="component" value="Unassembled WGS sequence"/>
</dbReference>
<dbReference type="Pfam" id="PF00520">
    <property type="entry name" value="Ion_trans"/>
    <property type="match status" value="1"/>
</dbReference>
<name>A0A813KBH5_POLGL</name>
<dbReference type="AlphaFoldDB" id="A0A813KBH5"/>
<evidence type="ECO:0000313" key="7">
    <source>
        <dbReference type="EMBL" id="CAE8583206.1"/>
    </source>
</evidence>
<comment type="subcellular location">
    <subcellularLocation>
        <location evidence="1">Membrane</location>
        <topology evidence="1">Multi-pass membrane protein</topology>
    </subcellularLocation>
</comment>
<keyword evidence="2 5" id="KW-0812">Transmembrane</keyword>
<dbReference type="GO" id="GO:0016020">
    <property type="term" value="C:membrane"/>
    <property type="evidence" value="ECO:0007669"/>
    <property type="project" value="UniProtKB-SubCell"/>
</dbReference>
<organism evidence="8 9">
    <name type="scientific">Polarella glacialis</name>
    <name type="common">Dinoflagellate</name>
    <dbReference type="NCBI Taxonomy" id="89957"/>
    <lineage>
        <taxon>Eukaryota</taxon>
        <taxon>Sar</taxon>
        <taxon>Alveolata</taxon>
        <taxon>Dinophyceae</taxon>
        <taxon>Suessiales</taxon>
        <taxon>Suessiaceae</taxon>
        <taxon>Polarella</taxon>
    </lineage>
</organism>
<keyword evidence="4 5" id="KW-0472">Membrane</keyword>
<evidence type="ECO:0000256" key="2">
    <source>
        <dbReference type="ARBA" id="ARBA00022692"/>
    </source>
</evidence>
<dbReference type="Proteomes" id="UP000654075">
    <property type="component" value="Unassembled WGS sequence"/>
</dbReference>
<evidence type="ECO:0000256" key="3">
    <source>
        <dbReference type="ARBA" id="ARBA00022989"/>
    </source>
</evidence>
<reference evidence="8" key="1">
    <citation type="submission" date="2021-02" db="EMBL/GenBank/DDBJ databases">
        <authorList>
            <person name="Dougan E. K."/>
            <person name="Rhodes N."/>
            <person name="Thang M."/>
            <person name="Chan C."/>
        </authorList>
    </citation>
    <scope>NUCLEOTIDE SEQUENCE</scope>
</reference>
<dbReference type="InterPro" id="IPR005821">
    <property type="entry name" value="Ion_trans_dom"/>
</dbReference>
<evidence type="ECO:0000259" key="6">
    <source>
        <dbReference type="Pfam" id="PF00520"/>
    </source>
</evidence>
<keyword evidence="10" id="KW-1185">Reference proteome</keyword>
<evidence type="ECO:0000256" key="1">
    <source>
        <dbReference type="ARBA" id="ARBA00004141"/>
    </source>
</evidence>
<evidence type="ECO:0000256" key="5">
    <source>
        <dbReference type="SAM" id="Phobius"/>
    </source>
</evidence>
<dbReference type="OrthoDB" id="411163at2759"/>
<dbReference type="EMBL" id="CAJNNV010000645">
    <property type="protein sequence ID" value="CAE8583206.1"/>
    <property type="molecule type" value="Genomic_DNA"/>
</dbReference>